<evidence type="ECO:0000313" key="3">
    <source>
        <dbReference type="Proteomes" id="UP000524237"/>
    </source>
</evidence>
<proteinExistence type="predicted"/>
<dbReference type="CDD" id="cd02440">
    <property type="entry name" value="AdoMet_MTases"/>
    <property type="match status" value="1"/>
</dbReference>
<dbReference type="Proteomes" id="UP000524237">
    <property type="component" value="Unassembled WGS sequence"/>
</dbReference>
<name>A0A7W3PPI1_9MICO</name>
<dbReference type="Gene3D" id="3.40.50.150">
    <property type="entry name" value="Vaccinia Virus protein VP39"/>
    <property type="match status" value="1"/>
</dbReference>
<dbReference type="AlphaFoldDB" id="A0A7W3PPI1"/>
<keyword evidence="3" id="KW-1185">Reference proteome</keyword>
<evidence type="ECO:0000313" key="2">
    <source>
        <dbReference type="EMBL" id="MBA8829939.1"/>
    </source>
</evidence>
<reference evidence="2 3" key="1">
    <citation type="submission" date="2020-07" db="EMBL/GenBank/DDBJ databases">
        <title>Sequencing the genomes of 1000 actinobacteria strains.</title>
        <authorList>
            <person name="Klenk H.-P."/>
        </authorList>
    </citation>
    <scope>NUCLEOTIDE SEQUENCE [LARGE SCALE GENOMIC DNA]</scope>
    <source>
        <strain evidence="2 3">DSM 23737</strain>
    </source>
</reference>
<protein>
    <recommendedName>
        <fullName evidence="1">THUMP-like domain-containing protein</fullName>
    </recommendedName>
</protein>
<dbReference type="Pfam" id="PF18096">
    <property type="entry name" value="Thump_like"/>
    <property type="match status" value="1"/>
</dbReference>
<accession>A0A7W3PPI1</accession>
<organism evidence="2 3">
    <name type="scientific">Alpinimonas psychrophila</name>
    <dbReference type="NCBI Taxonomy" id="748908"/>
    <lineage>
        <taxon>Bacteria</taxon>
        <taxon>Bacillati</taxon>
        <taxon>Actinomycetota</taxon>
        <taxon>Actinomycetes</taxon>
        <taxon>Micrococcales</taxon>
        <taxon>Microbacteriaceae</taxon>
        <taxon>Alpinimonas</taxon>
    </lineage>
</organism>
<sequence length="430" mass="45870">MATNCSASGAPSTAHLGKFALVETSEVRELLTPSGLRLLDSLPEYSSKGDIVRIVAGLRSAGHSSALVAAVLTQAKLRSKAAAKFDDFAVRMLFTEAGLEQATRLRVAALHAGRFSRAGITHVADLGCGIGADAMAMAGLGLTVTAVEADEVTAALASYNLAIFENVTVVHARAEEFDLAALAVEGNSNGPHSAARIGIYLDPARRTSGHSNTERLTRPEDYSPSLKFAFGLAERYPAGVKLGPGFDRGLIPIDAEAQWVSVDGSVVELGLWFGTVARPGITRSALVLDDTGTHEMNAPGDSDDVEAGVLGNFLYEPDGSVIRARLIGDLARIMGAHMLSERIAYLTSDILVSTPFARGFRILDEFPLDVKTLTREMRTRGIGTLEVKKRGVDIDPAEFRKKLRLQGPHSATLILTRIGERRTALLAERV</sequence>
<feature type="domain" description="THUMP-like" evidence="1">
    <location>
        <begin position="357"/>
        <end position="429"/>
    </location>
</feature>
<dbReference type="SUPFAM" id="SSF53335">
    <property type="entry name" value="S-adenosyl-L-methionine-dependent methyltransferases"/>
    <property type="match status" value="1"/>
</dbReference>
<comment type="caution">
    <text evidence="2">The sequence shown here is derived from an EMBL/GenBank/DDBJ whole genome shotgun (WGS) entry which is preliminary data.</text>
</comment>
<dbReference type="InterPro" id="IPR029063">
    <property type="entry name" value="SAM-dependent_MTases_sf"/>
</dbReference>
<dbReference type="InterPro" id="IPR041497">
    <property type="entry name" value="Thump-like"/>
</dbReference>
<dbReference type="EMBL" id="JACGWU010000009">
    <property type="protein sequence ID" value="MBA8829939.1"/>
    <property type="molecule type" value="Genomic_DNA"/>
</dbReference>
<gene>
    <name evidence="2" type="ORF">FB555_002066</name>
</gene>
<evidence type="ECO:0000259" key="1">
    <source>
        <dbReference type="Pfam" id="PF18096"/>
    </source>
</evidence>